<feature type="region of interest" description="Disordered" evidence="4">
    <location>
        <begin position="22"/>
        <end position="42"/>
    </location>
</feature>
<gene>
    <name evidence="5" type="ORF">MVES_000143</name>
</gene>
<dbReference type="PROSITE" id="PS00161">
    <property type="entry name" value="ISOCITRATE_LYASE"/>
    <property type="match status" value="1"/>
</dbReference>
<dbReference type="GO" id="GO:0019629">
    <property type="term" value="P:propionate catabolic process, 2-methylcitrate cycle"/>
    <property type="evidence" value="ECO:0007669"/>
    <property type="project" value="TreeGrafter"/>
</dbReference>
<dbReference type="InterPro" id="IPR006254">
    <property type="entry name" value="Isocitrate_lyase"/>
</dbReference>
<evidence type="ECO:0000256" key="4">
    <source>
        <dbReference type="SAM" id="MobiDB-lite"/>
    </source>
</evidence>
<comment type="similarity">
    <text evidence="1">Belongs to the isocitrate lyase/PEP mutase superfamily. Isocitrate lyase family.</text>
</comment>
<reference evidence="5 6" key="1">
    <citation type="submission" date="2017-10" db="EMBL/GenBank/DDBJ databases">
        <title>A novel species of cold-tolerant Malassezia isolated from bats.</title>
        <authorList>
            <person name="Lorch J.M."/>
            <person name="Palmer J.M."/>
            <person name="Vanderwolf K.J."/>
            <person name="Schmidt K.Z."/>
            <person name="Verant M.L."/>
            <person name="Weller T.J."/>
            <person name="Blehert D.S."/>
        </authorList>
    </citation>
    <scope>NUCLEOTIDE SEQUENCE [LARGE SCALE GENOMIC DNA]</scope>
    <source>
        <strain evidence="5 6">NWHC:44797-103</strain>
    </source>
</reference>
<keyword evidence="3" id="KW-0456">Lyase</keyword>
<evidence type="ECO:0000313" key="5">
    <source>
        <dbReference type="EMBL" id="PKI86029.1"/>
    </source>
</evidence>
<dbReference type="CDD" id="cd00842">
    <property type="entry name" value="MPP_ASMase"/>
    <property type="match status" value="1"/>
</dbReference>
<dbReference type="InterPro" id="IPR015813">
    <property type="entry name" value="Pyrv/PenolPyrv_kinase-like_dom"/>
</dbReference>
<protein>
    <recommendedName>
        <fullName evidence="2">methylisocitrate lyase</fullName>
        <ecNumber evidence="2">4.1.3.30</ecNumber>
    </recommendedName>
</protein>
<dbReference type="InterPro" id="IPR029052">
    <property type="entry name" value="Metallo-depent_PP-like"/>
</dbReference>
<dbReference type="PANTHER" id="PTHR21631">
    <property type="entry name" value="ISOCITRATE LYASE/MALATE SYNTHASE"/>
    <property type="match status" value="1"/>
</dbReference>
<dbReference type="Gene3D" id="3.20.20.60">
    <property type="entry name" value="Phosphoenolpyruvate-binding domains"/>
    <property type="match status" value="1"/>
</dbReference>
<dbReference type="SUPFAM" id="SSF51621">
    <property type="entry name" value="Phosphoenolpyruvate/pyruvate domain"/>
    <property type="match status" value="1"/>
</dbReference>
<evidence type="ECO:0000256" key="1">
    <source>
        <dbReference type="ARBA" id="ARBA00005704"/>
    </source>
</evidence>
<dbReference type="CDD" id="cd00377">
    <property type="entry name" value="ICL_PEPM"/>
    <property type="match status" value="1"/>
</dbReference>
<evidence type="ECO:0000313" key="6">
    <source>
        <dbReference type="Proteomes" id="UP000232875"/>
    </source>
</evidence>
<dbReference type="InterPro" id="IPR040442">
    <property type="entry name" value="Pyrv_kinase-like_dom_sf"/>
</dbReference>
<dbReference type="GO" id="GO:0004451">
    <property type="term" value="F:isocitrate lyase activity"/>
    <property type="evidence" value="ECO:0007669"/>
    <property type="project" value="InterPro"/>
</dbReference>
<organism evidence="5 6">
    <name type="scientific">Malassezia vespertilionis</name>
    <dbReference type="NCBI Taxonomy" id="2020962"/>
    <lineage>
        <taxon>Eukaryota</taxon>
        <taxon>Fungi</taxon>
        <taxon>Dikarya</taxon>
        <taxon>Basidiomycota</taxon>
        <taxon>Ustilaginomycotina</taxon>
        <taxon>Malasseziomycetes</taxon>
        <taxon>Malasseziales</taxon>
        <taxon>Malasseziaceae</taxon>
        <taxon>Malassezia</taxon>
    </lineage>
</organism>
<dbReference type="STRING" id="2020962.A0A2N1JHL2"/>
<accession>A0A2N1JHL2</accession>
<dbReference type="InterPro" id="IPR041805">
    <property type="entry name" value="ASMase/PPN1_MPP"/>
</dbReference>
<dbReference type="Gene3D" id="1.10.10.850">
    <property type="match status" value="1"/>
</dbReference>
<dbReference type="PANTHER" id="PTHR21631:SF13">
    <property type="entry name" value="MITOCHONDRIAL 2-METHYLISOCITRATE LYASE ICL2"/>
    <property type="match status" value="1"/>
</dbReference>
<dbReference type="SUPFAM" id="SSF56300">
    <property type="entry name" value="Metallo-dependent phosphatases"/>
    <property type="match status" value="1"/>
</dbReference>
<dbReference type="AlphaFoldDB" id="A0A2N1JHL2"/>
<dbReference type="EC" id="4.1.3.30" evidence="2"/>
<name>A0A2N1JHL2_9BASI</name>
<feature type="compositionally biased region" description="Basic and acidic residues" evidence="4">
    <location>
        <begin position="916"/>
        <end position="936"/>
    </location>
</feature>
<evidence type="ECO:0000256" key="2">
    <source>
        <dbReference type="ARBA" id="ARBA00012260"/>
    </source>
</evidence>
<feature type="compositionally biased region" description="Pro residues" evidence="4">
    <location>
        <begin position="27"/>
        <end position="42"/>
    </location>
</feature>
<dbReference type="Pfam" id="PF00463">
    <property type="entry name" value="ICL"/>
    <property type="match status" value="1"/>
</dbReference>
<dbReference type="EMBL" id="KZ454987">
    <property type="protein sequence ID" value="PKI86029.1"/>
    <property type="molecule type" value="Genomic_DNA"/>
</dbReference>
<keyword evidence="6" id="KW-1185">Reference proteome</keyword>
<feature type="region of interest" description="Disordered" evidence="4">
    <location>
        <begin position="904"/>
        <end position="943"/>
    </location>
</feature>
<dbReference type="GO" id="GO:0005759">
    <property type="term" value="C:mitochondrial matrix"/>
    <property type="evidence" value="ECO:0007669"/>
    <property type="project" value="TreeGrafter"/>
</dbReference>
<dbReference type="InterPro" id="IPR039556">
    <property type="entry name" value="ICL/PEPM"/>
</dbReference>
<feature type="compositionally biased region" description="Polar residues" evidence="4">
    <location>
        <begin position="904"/>
        <end position="915"/>
    </location>
</feature>
<dbReference type="InterPro" id="IPR018523">
    <property type="entry name" value="Isocitrate_lyase_ph_CS"/>
</dbReference>
<dbReference type="OrthoDB" id="4078635at2759"/>
<dbReference type="NCBIfam" id="TIGR01346">
    <property type="entry name" value="isocit_lyase"/>
    <property type="match status" value="1"/>
</dbReference>
<dbReference type="Proteomes" id="UP000232875">
    <property type="component" value="Unassembled WGS sequence"/>
</dbReference>
<dbReference type="GO" id="GO:0046421">
    <property type="term" value="F:methylisocitrate lyase activity"/>
    <property type="evidence" value="ECO:0007669"/>
    <property type="project" value="UniProtKB-EC"/>
</dbReference>
<evidence type="ECO:0000256" key="3">
    <source>
        <dbReference type="ARBA" id="ARBA00023239"/>
    </source>
</evidence>
<proteinExistence type="inferred from homology"/>
<sequence length="1096" mass="123873">MSNTAINKSFATSSSALAANDAIPPTSLVPPPAPLSVQPPTPEQEKAIFDSAVDEVEKWLASPRWKGITRPYTAKDIVSKRGSISVVPPPSSLTADKLFATLSDHFKDRTAVHTLGAIDPVQQSQMARNQEVVYVSGWAASSVLTTANNEVGPDLADYPYTTVPNQVQRLFKAQLHHDRKHWDERCHMTEEQRTNTPWVDYLRPIVADGDTGHGGLSSVFRLAKLFAEAGAAGVHLEDQLHGGKKCGHQAGKVLVPTSEHVNRLNMTRFAWDIMGSSNLLIARTDSESAKLISSTVDSRDHEFIKGAYNLPEDMKPLADTLAEKEAQGISGPALDDVEKQWNENVMLLTFNEAVAHHNASNPTGLQEYDGRVEGGVSNRDARKIAESIFGLEGVPRWDWDAPRTREGYYHFKGGIQPALKRVKLFAPYADMLWLETKMPDLTQAQGFAAKIHQDYPEKWLVYNLSPSFNWSAHGFTDEDLRNFVWDLARAGFVFQLISLAGIHSTGAITCELSRRFQKDGMLAYVELIQRKEKELGTDILTHQKWSGRFVHITDMHLDKHYQDNASIASSCHRISPNAAQRAGHWGTPLSDCDSPRILGNASLAWLRDNWRSEENRTFDFILWTGDSVRHDNDKDTPRTVQETMEAVRFSAQLLQHYFPGIPIVPNLGNNDVFKHNIMLPGHSKELDAFLDAWRDLIPHDMVDSFRKGGYFATEVIPNTLGVISLNTLYFYDTNSAVAGCPRRVSGALEEEADIGTVQLEWLMDQLLRFRQRNMQVHIIGHVPPTFGKYFPRCFDAYTELVIQFQDTIVGQHFGHMNMDMFFVQKSKHALKEEKRGVRNVPKGIESDLKYEYGSLPTPAQTNESLYSVFYVSGSIIPTYLPSMRVWTYNTTQPHRYTDTMREQVQTEATRISTAQSERKYTRPDRETHSKHDHEQPRFVSDNAPSRTNMYLTLLGYSEWTANLDAANQKYDRMLQRQGKAAADALSLVFDLAYTTYHPTTLWHDYMPGPNQALQTPVPKHLLDAVLKKRKVPNPIECNRHGSDCKSVRALRDLSDYALADMTLGSLMQFARRLVANSWLWNRYVHRMYAGIPWAFV</sequence>